<reference evidence="2" key="1">
    <citation type="submission" date="2021-01" db="EMBL/GenBank/DDBJ databases">
        <authorList>
            <person name="Corre E."/>
            <person name="Pelletier E."/>
            <person name="Niang G."/>
            <person name="Scheremetjew M."/>
            <person name="Finn R."/>
            <person name="Kale V."/>
            <person name="Holt S."/>
            <person name="Cochrane G."/>
            <person name="Meng A."/>
            <person name="Brown T."/>
            <person name="Cohen L."/>
        </authorList>
    </citation>
    <scope>NUCLEOTIDE SEQUENCE</scope>
    <source>
        <strain evidence="2">CCMP127</strain>
    </source>
</reference>
<organism evidence="2">
    <name type="scientific">Amphora coffeiformis</name>
    <dbReference type="NCBI Taxonomy" id="265554"/>
    <lineage>
        <taxon>Eukaryota</taxon>
        <taxon>Sar</taxon>
        <taxon>Stramenopiles</taxon>
        <taxon>Ochrophyta</taxon>
        <taxon>Bacillariophyta</taxon>
        <taxon>Bacillariophyceae</taxon>
        <taxon>Bacillariophycidae</taxon>
        <taxon>Thalassiophysales</taxon>
        <taxon>Catenulaceae</taxon>
        <taxon>Amphora</taxon>
    </lineage>
</organism>
<proteinExistence type="predicted"/>
<dbReference type="EMBL" id="HBIM01008992">
    <property type="protein sequence ID" value="CAE0410071.1"/>
    <property type="molecule type" value="Transcribed_RNA"/>
</dbReference>
<gene>
    <name evidence="2" type="ORF">ACOF00016_LOCUS7619</name>
</gene>
<sequence>MSPSSRGRLLLSWMYGTVVVSRERSRSCGCVLVFGNKNPRVFLLTTTATTTTTGSWTSSFSVQPPTTTLEDMLLSPIDTMPRWACCQRAGNNNNNNSSTNNNNATTWNGNDPSAAWGNWNKGTELQQAMDEKGGFRHMARRIYCLQGASGTGYTTTTSSSSCMQAYTVE</sequence>
<evidence type="ECO:0000313" key="2">
    <source>
        <dbReference type="EMBL" id="CAE0410071.1"/>
    </source>
</evidence>
<dbReference type="AlphaFoldDB" id="A0A7S3P3G2"/>
<feature type="region of interest" description="Disordered" evidence="1">
    <location>
        <begin position="90"/>
        <end position="109"/>
    </location>
</feature>
<evidence type="ECO:0000256" key="1">
    <source>
        <dbReference type="SAM" id="MobiDB-lite"/>
    </source>
</evidence>
<accession>A0A7S3P3G2</accession>
<name>A0A7S3P3G2_9STRA</name>
<protein>
    <submittedName>
        <fullName evidence="2">Uncharacterized protein</fullName>
    </submittedName>
</protein>